<sequence length="344" mass="37132">MNTMRDPVNNFEIPPGWIERSHIRGRELEEGIHSGKLVLLSTGEILRRGYTTGTTAAAASKAAVLSLKKDRISAVNITTPVGITISVPVRAENGKAVAIKYSGDHGEDVTNGINIIAEAKASASITLVAGDGIGIASRDVFYLKKGEAAINPAPQKQILTAIKEALKEIDMHGAEVLLTVPSGRQIAKHTINGKLGIQGGISILGTTGFVEPWNEHLQASNKEQIKNAERPVLTTGRRGMRYAHILFPDRVVILIGSGIEEAVETSREYGKKTILCGLPALILKWANPQILTRVEYHTVTELIEKDPFHPVISESINVASKKYDIRIVIVDGNGTQIYDTGGTK</sequence>
<dbReference type="Pfam" id="PF01888">
    <property type="entry name" value="CbiD"/>
    <property type="match status" value="1"/>
</dbReference>
<evidence type="ECO:0000256" key="4">
    <source>
        <dbReference type="ARBA" id="ARBA00022691"/>
    </source>
</evidence>
<dbReference type="HAMAP" id="MF_00787">
    <property type="entry name" value="CbiD"/>
    <property type="match status" value="1"/>
</dbReference>
<dbReference type="Gene3D" id="3.40.50.10720">
    <property type="entry name" value="CbiD-like domains"/>
    <property type="match status" value="1"/>
</dbReference>
<dbReference type="InterPro" id="IPR036074">
    <property type="entry name" value="CbiD_sf"/>
</dbReference>
<keyword evidence="3 5" id="KW-0808">Transferase</keyword>
<accession>A0A848D9I3</accession>
<comment type="caution">
    <text evidence="6">The sequence shown here is derived from an EMBL/GenBank/DDBJ whole genome shotgun (WGS) entry which is preliminary data.</text>
</comment>
<name>A0A848D9I3_9EURY</name>
<dbReference type="InterPro" id="IPR002748">
    <property type="entry name" value="CbiD"/>
</dbReference>
<dbReference type="PANTHER" id="PTHR35863">
    <property type="entry name" value="COBALT-PRECORRIN-5B C(1)-METHYLTRANSFERASE"/>
    <property type="match status" value="1"/>
</dbReference>
<dbReference type="PANTHER" id="PTHR35863:SF1">
    <property type="entry name" value="COBALT-PRECORRIN-5B C(1)-METHYLTRANSFERASE"/>
    <property type="match status" value="1"/>
</dbReference>
<dbReference type="NCBIfam" id="NF000856">
    <property type="entry name" value="PRK00075.2-5"/>
    <property type="match status" value="1"/>
</dbReference>
<dbReference type="EC" id="2.1.1.195" evidence="5"/>
<comment type="pathway">
    <text evidence="5">Cofactor biosynthesis; adenosylcobalamin biosynthesis; cob(II)yrinate a,c-diamide from sirohydrochlorin (anaerobic route): step 6/10.</text>
</comment>
<reference evidence="6" key="1">
    <citation type="journal article" date="2020" name="MBio">
        <title>'Candidatus Ethanoperedens,' a Thermophilic Genus of Archaea Mediating the Anaerobic Oxidation of Ethane.</title>
        <authorList>
            <person name="Hahn C.J."/>
            <person name="Laso-Perez R."/>
            <person name="Vulcano F."/>
            <person name="Vaziourakis K.M."/>
            <person name="Stokke R."/>
            <person name="Steen I.H."/>
            <person name="Teske A."/>
            <person name="Boetius A."/>
            <person name="Liebeke M."/>
            <person name="Amann R."/>
            <person name="Knittel K."/>
            <person name="Wegener G."/>
        </authorList>
    </citation>
    <scope>NUCLEOTIDE SEQUENCE</scope>
    <source>
        <strain evidence="6">GoM-Arc1-LC-WB58</strain>
    </source>
</reference>
<dbReference type="GO" id="GO:0008168">
    <property type="term" value="F:methyltransferase activity"/>
    <property type="evidence" value="ECO:0007669"/>
    <property type="project" value="UniProtKB-UniRule"/>
</dbReference>
<keyword evidence="4 5" id="KW-0949">S-adenosyl-L-methionine</keyword>
<dbReference type="EMBL" id="WNEG01000063">
    <property type="protein sequence ID" value="NMG83216.1"/>
    <property type="molecule type" value="Genomic_DNA"/>
</dbReference>
<dbReference type="GO" id="GO:0032259">
    <property type="term" value="P:methylation"/>
    <property type="evidence" value="ECO:0007669"/>
    <property type="project" value="UniProtKB-KW"/>
</dbReference>
<evidence type="ECO:0000256" key="2">
    <source>
        <dbReference type="ARBA" id="ARBA00022603"/>
    </source>
</evidence>
<dbReference type="AlphaFoldDB" id="A0A848D9I3"/>
<dbReference type="GO" id="GO:0019251">
    <property type="term" value="P:anaerobic cobalamin biosynthetic process"/>
    <property type="evidence" value="ECO:0007669"/>
    <property type="project" value="UniProtKB-UniRule"/>
</dbReference>
<keyword evidence="2 5" id="KW-0489">Methyltransferase</keyword>
<dbReference type="Proteomes" id="UP000606580">
    <property type="component" value="Unassembled WGS sequence"/>
</dbReference>
<comment type="similarity">
    <text evidence="5">Belongs to the CbiD family.</text>
</comment>
<keyword evidence="1 5" id="KW-0169">Cobalamin biosynthesis</keyword>
<evidence type="ECO:0000313" key="6">
    <source>
        <dbReference type="EMBL" id="NMG83216.1"/>
    </source>
</evidence>
<dbReference type="UniPathway" id="UPA00148">
    <property type="reaction ID" value="UER00227"/>
</dbReference>
<dbReference type="Gene3D" id="3.30.2110.10">
    <property type="entry name" value="CbiD-like"/>
    <property type="match status" value="1"/>
</dbReference>
<protein>
    <recommendedName>
        <fullName evidence="5">Cobalt-precorrin-5B C(1)-methyltransferase</fullName>
        <ecNumber evidence="5">2.1.1.195</ecNumber>
    </recommendedName>
    <alternativeName>
        <fullName evidence="5">Cobalt-precorrin-6A synthase</fullName>
    </alternativeName>
</protein>
<evidence type="ECO:0000313" key="7">
    <source>
        <dbReference type="Proteomes" id="UP000606580"/>
    </source>
</evidence>
<evidence type="ECO:0000256" key="5">
    <source>
        <dbReference type="HAMAP-Rule" id="MF_00787"/>
    </source>
</evidence>
<comment type="function">
    <text evidence="5">Catalyzes the methylation of C-1 in cobalt-precorrin-5B to form cobalt-precorrin-6A.</text>
</comment>
<dbReference type="SUPFAM" id="SSF111342">
    <property type="entry name" value="CbiD-like"/>
    <property type="match status" value="1"/>
</dbReference>
<evidence type="ECO:0000256" key="3">
    <source>
        <dbReference type="ARBA" id="ARBA00022679"/>
    </source>
</evidence>
<proteinExistence type="inferred from homology"/>
<gene>
    <name evidence="5" type="primary">cbiD</name>
    <name evidence="6" type="ORF">GIS02_03290</name>
</gene>
<comment type="catalytic activity">
    <reaction evidence="5">
        <text>Co-precorrin-5B + S-adenosyl-L-methionine = Co-precorrin-6A + S-adenosyl-L-homocysteine</text>
        <dbReference type="Rhea" id="RHEA:26285"/>
        <dbReference type="ChEBI" id="CHEBI:57856"/>
        <dbReference type="ChEBI" id="CHEBI:59789"/>
        <dbReference type="ChEBI" id="CHEBI:60063"/>
        <dbReference type="ChEBI" id="CHEBI:60064"/>
        <dbReference type="EC" id="2.1.1.195"/>
    </reaction>
</comment>
<organism evidence="6 7">
    <name type="scientific">Candidatus Ethanoperedens thermophilum</name>
    <dbReference type="NCBI Taxonomy" id="2766897"/>
    <lineage>
        <taxon>Archaea</taxon>
        <taxon>Methanobacteriati</taxon>
        <taxon>Methanobacteriota</taxon>
        <taxon>Stenosarchaea group</taxon>
        <taxon>Methanomicrobia</taxon>
        <taxon>Methanosarcinales</taxon>
        <taxon>Methanosarcinales incertae sedis</taxon>
        <taxon>GOM Arc I cluster</taxon>
        <taxon>Candidatus Ethanoperedens</taxon>
    </lineage>
</organism>
<evidence type="ECO:0000256" key="1">
    <source>
        <dbReference type="ARBA" id="ARBA00022573"/>
    </source>
</evidence>